<dbReference type="EMBL" id="FNED01000002">
    <property type="protein sequence ID" value="SDI23287.1"/>
    <property type="molecule type" value="Genomic_DNA"/>
</dbReference>
<reference evidence="1 2" key="1">
    <citation type="submission" date="2016-10" db="EMBL/GenBank/DDBJ databases">
        <authorList>
            <person name="de Groot N.N."/>
        </authorList>
    </citation>
    <scope>NUCLEOTIDE SEQUENCE [LARGE SCALE GENOMIC DNA]</scope>
    <source>
        <strain evidence="1 2">DSM 2895</strain>
    </source>
</reference>
<name>A0A1G8IX47_ANEMI</name>
<dbReference type="Proteomes" id="UP000182836">
    <property type="component" value="Unassembled WGS sequence"/>
</dbReference>
<organism evidence="1 2">
    <name type="scientific">Aneurinibacillus migulanus</name>
    <name type="common">Bacillus migulanus</name>
    <dbReference type="NCBI Taxonomy" id="47500"/>
    <lineage>
        <taxon>Bacteria</taxon>
        <taxon>Bacillati</taxon>
        <taxon>Bacillota</taxon>
        <taxon>Bacilli</taxon>
        <taxon>Bacillales</taxon>
        <taxon>Paenibacillaceae</taxon>
        <taxon>Aneurinibacillus group</taxon>
        <taxon>Aneurinibacillus</taxon>
    </lineage>
</organism>
<proteinExistence type="predicted"/>
<dbReference type="AlphaFoldDB" id="A0A1G8IX47"/>
<gene>
    <name evidence="1" type="ORF">SAMN04487909_102210</name>
</gene>
<evidence type="ECO:0000313" key="2">
    <source>
        <dbReference type="Proteomes" id="UP000182836"/>
    </source>
</evidence>
<protein>
    <submittedName>
        <fullName evidence="1">Uncharacterized protein</fullName>
    </submittedName>
</protein>
<sequence>MSTYRYFWLNSLASKYFLEAFVMGKAPSFSLFRYDEFDKECREGRNFIKHKVSGMVIWKKTHILLYGWKRLDSWC</sequence>
<evidence type="ECO:0000313" key="1">
    <source>
        <dbReference type="EMBL" id="SDI23287.1"/>
    </source>
</evidence>
<accession>A0A1G8IX47</accession>